<dbReference type="InterPro" id="IPR035965">
    <property type="entry name" value="PAS-like_dom_sf"/>
</dbReference>
<dbReference type="Gene3D" id="3.40.50.2300">
    <property type="match status" value="1"/>
</dbReference>
<gene>
    <name evidence="6" type="ORF">G3I44_10830</name>
</gene>
<dbReference type="InterPro" id="IPR001789">
    <property type="entry name" value="Sig_transdc_resp-reg_receiver"/>
</dbReference>
<evidence type="ECO:0000313" key="7">
    <source>
        <dbReference type="Proteomes" id="UP000465846"/>
    </source>
</evidence>
<dbReference type="RefSeq" id="WP_163486625.1">
    <property type="nucleotide sequence ID" value="NZ_CP048739.1"/>
</dbReference>
<dbReference type="GO" id="GO:0000155">
    <property type="term" value="F:phosphorelay sensor kinase activity"/>
    <property type="evidence" value="ECO:0007669"/>
    <property type="project" value="InterPro"/>
</dbReference>
<evidence type="ECO:0000256" key="4">
    <source>
        <dbReference type="ARBA" id="ARBA00022679"/>
    </source>
</evidence>
<dbReference type="PROSITE" id="PS50112">
    <property type="entry name" value="PAS"/>
    <property type="match status" value="1"/>
</dbReference>
<dbReference type="Gene3D" id="3.30.450.20">
    <property type="entry name" value="PAS domain"/>
    <property type="match status" value="1"/>
</dbReference>
<dbReference type="SUPFAM" id="SSF47384">
    <property type="entry name" value="Homodimeric domain of signal transducing histidine kinase"/>
    <property type="match status" value="1"/>
</dbReference>
<dbReference type="Pfam" id="PF00512">
    <property type="entry name" value="HisKA"/>
    <property type="match status" value="1"/>
</dbReference>
<dbReference type="Proteomes" id="UP000465846">
    <property type="component" value="Chromosome"/>
</dbReference>
<dbReference type="InterPro" id="IPR000700">
    <property type="entry name" value="PAS-assoc_C"/>
</dbReference>
<dbReference type="AlphaFoldDB" id="A0A6C0UGS0"/>
<dbReference type="GeneID" id="44079901"/>
<dbReference type="CDD" id="cd00130">
    <property type="entry name" value="PAS"/>
    <property type="match status" value="1"/>
</dbReference>
<accession>A0A6C0UGS0</accession>
<keyword evidence="3" id="KW-0597">Phosphoprotein</keyword>
<sequence>MTADGGETESGVSDPIRVLHVDDDAAFAELVAIYLERERDRITVITATSVSDALTELDSGIDCIVADYEMPDRNGIEFLEVVTERYPDLPFILFTGRGSEEIASEAISAGVTDYLQKSTGTEQYTLLANRICNAVEGYRSQRVLEERKRRLETLIDNLPGIVYRCLNEPEWPMEYVEGDCEELTGYTSQAVESGDPVWGEEILHPDDKERAWEVVQSALDDDGTFELTYRIVTKDDQTKWMWERGQAICEDGELVALEGFVTGITDRKEQQQEIERKNYKLDEFASIVSHDMQDPLAVAREYVELARTEDDTDYLDTVEDAHERLKRLTETLLALSRDGEVPAEAVNMSLTETSSWFVGERHEDDATRGR</sequence>
<evidence type="ECO:0000256" key="3">
    <source>
        <dbReference type="ARBA" id="ARBA00022553"/>
    </source>
</evidence>
<dbReference type="InterPro" id="IPR013655">
    <property type="entry name" value="PAS_fold_3"/>
</dbReference>
<dbReference type="PROSITE" id="PS50113">
    <property type="entry name" value="PAC"/>
    <property type="match status" value="1"/>
</dbReference>
<evidence type="ECO:0000256" key="2">
    <source>
        <dbReference type="ARBA" id="ARBA00012438"/>
    </source>
</evidence>
<evidence type="ECO:0000256" key="1">
    <source>
        <dbReference type="ARBA" id="ARBA00000085"/>
    </source>
</evidence>
<dbReference type="SMART" id="SM00448">
    <property type="entry name" value="REC"/>
    <property type="match status" value="1"/>
</dbReference>
<dbReference type="CDD" id="cd00082">
    <property type="entry name" value="HisKA"/>
    <property type="match status" value="1"/>
</dbReference>
<dbReference type="SUPFAM" id="SSF55785">
    <property type="entry name" value="PYP-like sensor domain (PAS domain)"/>
    <property type="match status" value="1"/>
</dbReference>
<dbReference type="PROSITE" id="PS50110">
    <property type="entry name" value="RESPONSE_REGULATORY"/>
    <property type="match status" value="1"/>
</dbReference>
<dbReference type="CDD" id="cd00156">
    <property type="entry name" value="REC"/>
    <property type="match status" value="1"/>
</dbReference>
<dbReference type="Gene3D" id="1.10.287.130">
    <property type="match status" value="1"/>
</dbReference>
<dbReference type="InterPro" id="IPR003661">
    <property type="entry name" value="HisK_dim/P_dom"/>
</dbReference>
<dbReference type="EMBL" id="CP048739">
    <property type="protein sequence ID" value="QIB74734.1"/>
    <property type="molecule type" value="Genomic_DNA"/>
</dbReference>
<name>A0A6C0UGS0_9EURY</name>
<dbReference type="Pfam" id="PF08447">
    <property type="entry name" value="PAS_3"/>
    <property type="match status" value="1"/>
</dbReference>
<dbReference type="InterPro" id="IPR036097">
    <property type="entry name" value="HisK_dim/P_sf"/>
</dbReference>
<dbReference type="InterPro" id="IPR011006">
    <property type="entry name" value="CheY-like_superfamily"/>
</dbReference>
<dbReference type="PANTHER" id="PTHR43304">
    <property type="entry name" value="PHYTOCHROME-LIKE PROTEIN CPH1"/>
    <property type="match status" value="1"/>
</dbReference>
<protein>
    <recommendedName>
        <fullName evidence="2">histidine kinase</fullName>
        <ecNumber evidence="2">2.7.13.3</ecNumber>
    </recommendedName>
</protein>
<dbReference type="Pfam" id="PF00072">
    <property type="entry name" value="Response_reg"/>
    <property type="match status" value="1"/>
</dbReference>
<organism evidence="6 7">
    <name type="scientific">Halogeometricum borinquense</name>
    <dbReference type="NCBI Taxonomy" id="60847"/>
    <lineage>
        <taxon>Archaea</taxon>
        <taxon>Methanobacteriati</taxon>
        <taxon>Methanobacteriota</taxon>
        <taxon>Stenosarchaea group</taxon>
        <taxon>Halobacteria</taxon>
        <taxon>Halobacteriales</taxon>
        <taxon>Haloferacaceae</taxon>
        <taxon>Halogeometricum</taxon>
    </lineage>
</organism>
<reference evidence="6 7" key="1">
    <citation type="submission" date="2020-02" db="EMBL/GenBank/DDBJ databases">
        <title>Whole genome sequence of Halogeometricum borinquense strain wsp4.</title>
        <authorList>
            <person name="Verma D.K."/>
            <person name="Gopal K."/>
            <person name="Prasad E.S."/>
        </authorList>
    </citation>
    <scope>NUCLEOTIDE SEQUENCE [LARGE SCALE GENOMIC DNA]</scope>
    <source>
        <strain evidence="7">wsp4</strain>
    </source>
</reference>
<evidence type="ECO:0000313" key="6">
    <source>
        <dbReference type="EMBL" id="QIB74734.1"/>
    </source>
</evidence>
<dbReference type="SMART" id="SM00388">
    <property type="entry name" value="HisKA"/>
    <property type="match status" value="1"/>
</dbReference>
<evidence type="ECO:0000256" key="5">
    <source>
        <dbReference type="ARBA" id="ARBA00022777"/>
    </source>
</evidence>
<dbReference type="SUPFAM" id="SSF52172">
    <property type="entry name" value="CheY-like"/>
    <property type="match status" value="1"/>
</dbReference>
<dbReference type="InterPro" id="IPR052162">
    <property type="entry name" value="Sensor_kinase/Photoreceptor"/>
</dbReference>
<keyword evidence="4" id="KW-0808">Transferase</keyword>
<proteinExistence type="predicted"/>
<dbReference type="EC" id="2.7.13.3" evidence="2"/>
<comment type="catalytic activity">
    <reaction evidence="1">
        <text>ATP + protein L-histidine = ADP + protein N-phospho-L-histidine.</text>
        <dbReference type="EC" id="2.7.13.3"/>
    </reaction>
</comment>
<dbReference type="PANTHER" id="PTHR43304:SF1">
    <property type="entry name" value="PAC DOMAIN-CONTAINING PROTEIN"/>
    <property type="match status" value="1"/>
</dbReference>
<dbReference type="NCBIfam" id="TIGR00229">
    <property type="entry name" value="sensory_box"/>
    <property type="match status" value="1"/>
</dbReference>
<dbReference type="InterPro" id="IPR000014">
    <property type="entry name" value="PAS"/>
</dbReference>
<keyword evidence="5" id="KW-0418">Kinase</keyword>